<evidence type="ECO:0000313" key="3">
    <source>
        <dbReference type="Proteomes" id="UP000558488"/>
    </source>
</evidence>
<feature type="region of interest" description="Disordered" evidence="1">
    <location>
        <begin position="1"/>
        <end position="40"/>
    </location>
</feature>
<evidence type="ECO:0000256" key="1">
    <source>
        <dbReference type="SAM" id="MobiDB-lite"/>
    </source>
</evidence>
<dbReference type="Proteomes" id="UP000558488">
    <property type="component" value="Unassembled WGS sequence"/>
</dbReference>
<comment type="caution">
    <text evidence="2">The sequence shown here is derived from an EMBL/GenBank/DDBJ whole genome shotgun (WGS) entry which is preliminary data.</text>
</comment>
<organism evidence="2 3">
    <name type="scientific">Pipistrellus kuhlii</name>
    <name type="common">Kuhl's pipistrelle</name>
    <dbReference type="NCBI Taxonomy" id="59472"/>
    <lineage>
        <taxon>Eukaryota</taxon>
        <taxon>Metazoa</taxon>
        <taxon>Chordata</taxon>
        <taxon>Craniata</taxon>
        <taxon>Vertebrata</taxon>
        <taxon>Euteleostomi</taxon>
        <taxon>Mammalia</taxon>
        <taxon>Eutheria</taxon>
        <taxon>Laurasiatheria</taxon>
        <taxon>Chiroptera</taxon>
        <taxon>Yangochiroptera</taxon>
        <taxon>Vespertilionidae</taxon>
        <taxon>Pipistrellus</taxon>
    </lineage>
</organism>
<gene>
    <name evidence="2" type="ORF">mPipKuh1_009449</name>
</gene>
<feature type="compositionally biased region" description="Polar residues" evidence="1">
    <location>
        <begin position="90"/>
        <end position="100"/>
    </location>
</feature>
<dbReference type="EMBL" id="JACAGB010000003">
    <property type="protein sequence ID" value="KAF6374213.1"/>
    <property type="molecule type" value="Genomic_DNA"/>
</dbReference>
<evidence type="ECO:0000313" key="2">
    <source>
        <dbReference type="EMBL" id="KAF6374213.1"/>
    </source>
</evidence>
<keyword evidence="3" id="KW-1185">Reference proteome</keyword>
<proteinExistence type="predicted"/>
<reference evidence="2 3" key="1">
    <citation type="journal article" date="2020" name="Nature">
        <title>Six reference-quality genomes reveal evolution of bat adaptations.</title>
        <authorList>
            <person name="Jebb D."/>
            <person name="Huang Z."/>
            <person name="Pippel M."/>
            <person name="Hughes G.M."/>
            <person name="Lavrichenko K."/>
            <person name="Devanna P."/>
            <person name="Winkler S."/>
            <person name="Jermiin L.S."/>
            <person name="Skirmuntt E.C."/>
            <person name="Katzourakis A."/>
            <person name="Burkitt-Gray L."/>
            <person name="Ray D.A."/>
            <person name="Sullivan K.A.M."/>
            <person name="Roscito J.G."/>
            <person name="Kirilenko B.M."/>
            <person name="Davalos L.M."/>
            <person name="Corthals A.P."/>
            <person name="Power M.L."/>
            <person name="Jones G."/>
            <person name="Ransome R.D."/>
            <person name="Dechmann D.K.N."/>
            <person name="Locatelli A.G."/>
            <person name="Puechmaille S.J."/>
            <person name="Fedrigo O."/>
            <person name="Jarvis E.D."/>
            <person name="Hiller M."/>
            <person name="Vernes S.C."/>
            <person name="Myers E.W."/>
            <person name="Teeling E.C."/>
        </authorList>
    </citation>
    <scope>NUCLEOTIDE SEQUENCE [LARGE SCALE GENOMIC DNA]</scope>
    <source>
        <strain evidence="2">MPipKuh1</strain>
        <tissue evidence="2">Flight muscle</tissue>
    </source>
</reference>
<feature type="region of interest" description="Disordered" evidence="1">
    <location>
        <begin position="90"/>
        <end position="145"/>
    </location>
</feature>
<sequence>MMQPYPHFADEQLRPGSLRWGPCGQRQPSGRPWKEPRALSGQRAICAPAAAAPPGVADGNAVSQALPDLLDQNLHFNKIPGEAKLRAASQMASCAGSTRSLAPPLTERPLPPRQRDNQTPPRRSGGQRPCGQEACGTVCAGASAQ</sequence>
<dbReference type="AlphaFoldDB" id="A0A7J7ZIX6"/>
<accession>A0A7J7ZIX6</accession>
<protein>
    <submittedName>
        <fullName evidence="2">Uncharacterized protein</fullName>
    </submittedName>
</protein>
<name>A0A7J7ZIX6_PIPKU</name>